<feature type="transmembrane region" description="Helical" evidence="1">
    <location>
        <begin position="106"/>
        <end position="129"/>
    </location>
</feature>
<feature type="transmembrane region" description="Helical" evidence="1">
    <location>
        <begin position="136"/>
        <end position="159"/>
    </location>
</feature>
<feature type="transmembrane region" description="Helical" evidence="1">
    <location>
        <begin position="40"/>
        <end position="59"/>
    </location>
</feature>
<proteinExistence type="predicted"/>
<evidence type="ECO:0000256" key="1">
    <source>
        <dbReference type="SAM" id="Phobius"/>
    </source>
</evidence>
<comment type="caution">
    <text evidence="2">The sequence shown here is derived from an EMBL/GenBank/DDBJ whole genome shotgun (WGS) entry which is preliminary data.</text>
</comment>
<organism evidence="2 3">
    <name type="scientific">Ohtaekwangia kribbensis</name>
    <dbReference type="NCBI Taxonomy" id="688913"/>
    <lineage>
        <taxon>Bacteria</taxon>
        <taxon>Pseudomonadati</taxon>
        <taxon>Bacteroidota</taxon>
        <taxon>Cytophagia</taxon>
        <taxon>Cytophagales</taxon>
        <taxon>Fulvivirgaceae</taxon>
        <taxon>Ohtaekwangia</taxon>
    </lineage>
</organism>
<evidence type="ECO:0000313" key="2">
    <source>
        <dbReference type="EMBL" id="MFD1003441.1"/>
    </source>
</evidence>
<keyword evidence="1" id="KW-1133">Transmembrane helix</keyword>
<dbReference type="RefSeq" id="WP_377586149.1">
    <property type="nucleotide sequence ID" value="NZ_JBHTKA010000016.1"/>
</dbReference>
<evidence type="ECO:0000313" key="3">
    <source>
        <dbReference type="Proteomes" id="UP001597112"/>
    </source>
</evidence>
<sequence length="184" mass="20382">MKAYTQSVVLLVGLFTLFFVIAFAWHPHNPVLILAGESSPGTWLSGVLLTMAAAIALITGMRRGWFPWYIASVFFFILAADERFMFHERIKEKIIFSSPHETSRWLYELPVILGACAGIAVTALLWLHLQQTSRILLLLASIAGGISVGFDITGAGVLWEECLKLLAELLLVCSLLKEVIANHK</sequence>
<keyword evidence="3" id="KW-1185">Reference proteome</keyword>
<name>A0ABW3KE42_9BACT</name>
<dbReference type="EMBL" id="JBHTKA010000016">
    <property type="protein sequence ID" value="MFD1003441.1"/>
    <property type="molecule type" value="Genomic_DNA"/>
</dbReference>
<accession>A0ABW3KE42</accession>
<feature type="transmembrane region" description="Helical" evidence="1">
    <location>
        <begin position="66"/>
        <end position="86"/>
    </location>
</feature>
<dbReference type="Proteomes" id="UP001597112">
    <property type="component" value="Unassembled WGS sequence"/>
</dbReference>
<keyword evidence="1" id="KW-0472">Membrane</keyword>
<reference evidence="3" key="1">
    <citation type="journal article" date="2019" name="Int. J. Syst. Evol. Microbiol.">
        <title>The Global Catalogue of Microorganisms (GCM) 10K type strain sequencing project: providing services to taxonomists for standard genome sequencing and annotation.</title>
        <authorList>
            <consortium name="The Broad Institute Genomics Platform"/>
            <consortium name="The Broad Institute Genome Sequencing Center for Infectious Disease"/>
            <person name="Wu L."/>
            <person name="Ma J."/>
        </authorList>
    </citation>
    <scope>NUCLEOTIDE SEQUENCE [LARGE SCALE GENOMIC DNA]</scope>
    <source>
        <strain evidence="3">CCUG 58938</strain>
    </source>
</reference>
<protein>
    <submittedName>
        <fullName evidence="2">Uncharacterized protein</fullName>
    </submittedName>
</protein>
<keyword evidence="1" id="KW-0812">Transmembrane</keyword>
<gene>
    <name evidence="2" type="ORF">ACFQ21_29220</name>
</gene>